<dbReference type="InterPro" id="IPR016024">
    <property type="entry name" value="ARM-type_fold"/>
</dbReference>
<dbReference type="PANTHER" id="PTHR48056">
    <property type="entry name" value="LRR RECEPTOR-LIKE SERINE/THREONINE-PROTEIN KINASE-RELATED"/>
    <property type="match status" value="1"/>
</dbReference>
<evidence type="ECO:0000256" key="3">
    <source>
        <dbReference type="ARBA" id="ARBA00022741"/>
    </source>
</evidence>
<dbReference type="SMART" id="SM00364">
    <property type="entry name" value="LRR_BAC"/>
    <property type="match status" value="6"/>
</dbReference>
<gene>
    <name evidence="7" type="ORF">LOD99_11877</name>
</gene>
<keyword evidence="7" id="KW-0418">Kinase</keyword>
<dbReference type="Proteomes" id="UP001165289">
    <property type="component" value="Unassembled WGS sequence"/>
</dbReference>
<dbReference type="PROSITE" id="PS51450">
    <property type="entry name" value="LRR"/>
    <property type="match status" value="3"/>
</dbReference>
<dbReference type="PROSITE" id="PS00108">
    <property type="entry name" value="PROTEIN_KINASE_ST"/>
    <property type="match status" value="1"/>
</dbReference>
<dbReference type="SUPFAM" id="SSF48403">
    <property type="entry name" value="Ankyrin repeat"/>
    <property type="match status" value="1"/>
</dbReference>
<dbReference type="Gene3D" id="1.25.40.20">
    <property type="entry name" value="Ankyrin repeat-containing domain"/>
    <property type="match status" value="1"/>
</dbReference>
<dbReference type="Pfam" id="PF13855">
    <property type="entry name" value="LRR_8"/>
    <property type="match status" value="1"/>
</dbReference>
<dbReference type="InterPro" id="IPR001611">
    <property type="entry name" value="Leu-rich_rpt"/>
</dbReference>
<dbReference type="InterPro" id="IPR056602">
    <property type="entry name" value="Beta-prop_LRRK2"/>
</dbReference>
<dbReference type="PROSITE" id="PS00107">
    <property type="entry name" value="PROTEIN_KINASE_ATP"/>
    <property type="match status" value="1"/>
</dbReference>
<dbReference type="InterPro" id="IPR032675">
    <property type="entry name" value="LRR_dom_sf"/>
</dbReference>
<feature type="binding site" evidence="5">
    <location>
        <position position="1917"/>
    </location>
    <ligand>
        <name>ATP</name>
        <dbReference type="ChEBI" id="CHEBI:30616"/>
    </ligand>
</feature>
<dbReference type="InterPro" id="IPR036322">
    <property type="entry name" value="WD40_repeat_dom_sf"/>
</dbReference>
<dbReference type="SUPFAM" id="SSF50978">
    <property type="entry name" value="WD40 repeat-like"/>
    <property type="match status" value="1"/>
</dbReference>
<accession>A0AAV7JL32</accession>
<comment type="caution">
    <text evidence="7">The sequence shown here is derived from an EMBL/GenBank/DDBJ whole genome shotgun (WGS) entry which is preliminary data.</text>
</comment>
<dbReference type="InterPro" id="IPR015943">
    <property type="entry name" value="WD40/YVTN_repeat-like_dom_sf"/>
</dbReference>
<evidence type="ECO:0000256" key="4">
    <source>
        <dbReference type="ARBA" id="ARBA00022840"/>
    </source>
</evidence>
<dbReference type="PANTHER" id="PTHR48056:SF81">
    <property type="entry name" value="RECEPTOR PROTEIN-TYROSINE KINASE CEPR1"/>
    <property type="match status" value="1"/>
</dbReference>
<dbReference type="GO" id="GO:0009966">
    <property type="term" value="P:regulation of signal transduction"/>
    <property type="evidence" value="ECO:0007669"/>
    <property type="project" value="UniProtKB-ARBA"/>
</dbReference>
<dbReference type="Gene3D" id="1.25.10.10">
    <property type="entry name" value="Leucine-rich Repeat Variant"/>
    <property type="match status" value="1"/>
</dbReference>
<feature type="domain" description="Protein kinase" evidence="6">
    <location>
        <begin position="1890"/>
        <end position="2154"/>
    </location>
</feature>
<dbReference type="GO" id="GO:0004672">
    <property type="term" value="F:protein kinase activity"/>
    <property type="evidence" value="ECO:0007669"/>
    <property type="project" value="InterPro"/>
</dbReference>
<dbReference type="Gene3D" id="2.130.10.10">
    <property type="entry name" value="YVTN repeat-like/Quinoprotein amine dehydrogenase"/>
    <property type="match status" value="1"/>
</dbReference>
<dbReference type="InterPro" id="IPR011989">
    <property type="entry name" value="ARM-like"/>
</dbReference>
<keyword evidence="3 5" id="KW-0547">Nucleotide-binding</keyword>
<keyword evidence="4 5" id="KW-0067">ATP-binding</keyword>
<evidence type="ECO:0000313" key="8">
    <source>
        <dbReference type="Proteomes" id="UP001165289"/>
    </source>
</evidence>
<evidence type="ECO:0000256" key="5">
    <source>
        <dbReference type="PROSITE-ProRule" id="PRU10141"/>
    </source>
</evidence>
<keyword evidence="8" id="KW-1185">Reference proteome</keyword>
<dbReference type="Gene3D" id="3.40.50.300">
    <property type="entry name" value="P-loop containing nucleotide triphosphate hydrolases"/>
    <property type="match status" value="1"/>
</dbReference>
<sequence>MKFLSALAELEVTNKHVVDCESIFQIIKILNGSGLNLKLQIYGYQSIAALISDEYCEKGSFTEKQENLISTLLKNVKHSKRVLPCKNLTVINCNIISVLALSDFRQRNKSISLMIPEVLGAMHLFSNVEMVQLASCAALLRFSKECSMTPNTEIMDLTFKTAQDFKQNFDLISIIMKIFNHNCEATLMNKLDRNVLKWISLIDSIMSEFNNFNSIQILGCEAIAHILTARPEAVNYIGIHTIDNEVPIHKAVVFAVMLYSAYLETLQMATTAVYCLAIYSEKIKDLLKDSGVFLAIMSAIKDHCDKLDTLNTDGYSELLKACLKRFKHLCEKYKDMIPHMHDCLVLQHLSTIIQKHDKIVDVLEEIFRFVSLMMESRLLCQDAINSNLQISIISIIMNNVSEFTRYQKVFNYGLDILIHIADHGFFSKLVKANCIEYIITILDYLKSCIQVDLVKKTFFLITLLSQEIIFTPNQTAKFCEIIFIYCELSNENEELLTEILACIQKLCELSSQIAQEFINQGLHSIIFNILMTSDQSSSKLVLSILELTSEILYTVSCVRDFKNQLLLKAIKDKINEGVFLLIDLGADVNYGIGNDTPLCIAVFNNSNEITNYLLAKGASDIQSAFKYACDLNRHEIVSTLVAHMSQNRETFGEIHMNGMNLESIRAQWFETLFNIRSIEFPRHLIHSNTKGSFSYVSTHFQLRKKYGDLLLCSSECEKSLDISEQRTSNSHFTLNDNSCRMSQNKSEDSAFMGNLHHHHPDLIKRSNEDKRGSITPIKDVMFNSLLPKDNSNIDIGGLCISSLGPFEHNRRYSKCGLENSISANCLDDMINKSNKQFLKYSIQKQQEPKLIMKNIKEYSDLYGNSQKYTREQKGNTLFQPISPTSLSISNKLSKNCFDPQPNGSSVNDSAIENPYYASDSDDSMNECYNTSSEELWGLRPQQPTDLRHSRFVQVMENLDESRETFGKNIQSSSKNKPPFKKFKDSNRHRKVLDYTLIKLILSNNRLPKFIFADLYHNKVQFYNNLSGLRLLDLHGNELSSLESEVFEKFTSLIDLNLSSNNFVQFPIESLLPQSLQHLNIMNNNLTSIPTLDGFSYLKILNVSNNRLELIPEYLGKNFPYLETLIISKNQILQLPELHCRFIFLKYLDVSDNKLVTIPPNFLFNCSNLESIIASNNQLESLPDDISVHMHMLEVVKMSRNDFSVGTEHGRIPKFITSLPKLRNLDMSSCGLLNCPSPRQWDSRKLKDLILSNNQITFFHLHEDCCQFWPLIERINLSHNKLKNIPKEIGLLTSLKLLDISHNASVAKVPLEVGKLYNLFALNLSGLNNLEVTLRGRKTRAILKYFQARIHNSVSRNRAQIFFLGPSSKVKQKIFLNFCSPKNSPDKVVSSNIVIREWRYSHNLNEAMVIQIWNFTNNLRYLSTYQTFFTERTLYLIPYDIIDGSEFALKIQPWILAIHSAAPRALCLLVGICTGLNKCCIHQAASVYSTIREMLELPGYPESVKTMNMCLHEYHLDTSTFKANVLELLETTSIRGDKLLGNMIPENYAALENILFKERIRLMENDFPVLTHNQILTIISASRLNNKFTKDEVEQVMIFLNQNNTVYIYSSAFTIPEKLYVFNPNWILSLTDKIFDLPCPNPYLNKNAILHEMCIEYLFRPPAFPVMYIHVYMKLLEIVNFVIPTTQNEVFIPLGLTILKPVKKLPFLCLSTLITRRIRMAYTPITFWGHFLSQIIVHTNILDLRPQVEVWQKGIYFLWNQDTFLIVETLVSQENCFDIIVCRNKQGYILLGEIVDHLDVLIDERFPELKDINVRNGSQKIQFSVPCPLCVADNNEYSIHECLEAWKLNNFIICPKTDKSILLDYLIPDLQFLDLDHELQIKSSDLEIDFQNPAALLGRGGFGEVYKAVYRSRTIALKLFSATIDEITPHHMLRREFNILKKLKHPNVIGIIGISVDIDVKLLIEYAKYGSLSRFQQEPSITPLVKHSISMQILSALSYIHSKNIIYRDLKPDNVMVFSLSQNSIHVKLIDFGIACVVTKAGLYADIGTSGYKSPEMLRVRYSKESYTESTDIYSFGMLVYGLFTNGHQPFEDLLYVNEIDRAIEEGKPIEDLLHYGYDSWPDLQDLIDNCLQYYPTVRPTAKQLYEKFHEADFLSLKRSVAICQFSKQEVLTTRYFINDIGEDANELWIVSQVENESQLAVLNVSNMTSKLQGKYLGCDVTILSITSVGSHSILMGSCDGIRVYDGSTQCFKHVLRFLHHAVLCFASSTSDTKRLFAGTTGGEIAQINGHAINSNKDNYLINIVKISTDPIQQIQISKQRLWICSNKTIYVMKPSDLSLERTWDISTQYRIGGFIIVNNSLWTFELKSSKIEIWDIRKPVKRGTIDISSFMIGIRADTTFLLMITSMFYNKQDSVWIGTNIGYLYIIDQSSQKPILCTQRYASNISNIMTLPFGRYSLGDNRYILTTGKGFYSKFSTSDFVNINAEYSYLLVWDPQIARIQREITYSTKKNRISYMENHEFI</sequence>
<dbReference type="EMBL" id="JAKMXF010000321">
    <property type="protein sequence ID" value="KAI6649512.1"/>
    <property type="molecule type" value="Genomic_DNA"/>
</dbReference>
<dbReference type="InterPro" id="IPR011009">
    <property type="entry name" value="Kinase-like_dom_sf"/>
</dbReference>
<organism evidence="7 8">
    <name type="scientific">Oopsacas minuta</name>
    <dbReference type="NCBI Taxonomy" id="111878"/>
    <lineage>
        <taxon>Eukaryota</taxon>
        <taxon>Metazoa</taxon>
        <taxon>Porifera</taxon>
        <taxon>Hexactinellida</taxon>
        <taxon>Hexasterophora</taxon>
        <taxon>Lyssacinosida</taxon>
        <taxon>Leucopsacidae</taxon>
        <taxon>Oopsacas</taxon>
    </lineage>
</organism>
<dbReference type="Pfam" id="PF00069">
    <property type="entry name" value="Pkinase"/>
    <property type="match status" value="1"/>
</dbReference>
<evidence type="ECO:0000256" key="2">
    <source>
        <dbReference type="ARBA" id="ARBA00022737"/>
    </source>
</evidence>
<dbReference type="SUPFAM" id="SSF48371">
    <property type="entry name" value="ARM repeat"/>
    <property type="match status" value="1"/>
</dbReference>
<evidence type="ECO:0000313" key="7">
    <source>
        <dbReference type="EMBL" id="KAI6649512.1"/>
    </source>
</evidence>
<reference evidence="7 8" key="1">
    <citation type="journal article" date="2023" name="BMC Biol.">
        <title>The compact genome of the sponge Oopsacas minuta (Hexactinellida) is lacking key metazoan core genes.</title>
        <authorList>
            <person name="Santini S."/>
            <person name="Schenkelaars Q."/>
            <person name="Jourda C."/>
            <person name="Duchesne M."/>
            <person name="Belahbib H."/>
            <person name="Rocher C."/>
            <person name="Selva M."/>
            <person name="Riesgo A."/>
            <person name="Vervoort M."/>
            <person name="Leys S.P."/>
            <person name="Kodjabachian L."/>
            <person name="Le Bivic A."/>
            <person name="Borchiellini C."/>
            <person name="Claverie J.M."/>
            <person name="Renard E."/>
        </authorList>
    </citation>
    <scope>NUCLEOTIDE SEQUENCE [LARGE SCALE GENOMIC DNA]</scope>
    <source>
        <strain evidence="7">SPO-2</strain>
    </source>
</reference>
<dbReference type="PROSITE" id="PS50011">
    <property type="entry name" value="PROTEIN_KINASE_DOM"/>
    <property type="match status" value="1"/>
</dbReference>
<name>A0AAV7JL32_9METZ</name>
<dbReference type="InterPro" id="IPR050647">
    <property type="entry name" value="Plant_LRR-RLKs"/>
</dbReference>
<dbReference type="InterPro" id="IPR000719">
    <property type="entry name" value="Prot_kinase_dom"/>
</dbReference>
<dbReference type="InterPro" id="IPR027417">
    <property type="entry name" value="P-loop_NTPase"/>
</dbReference>
<protein>
    <submittedName>
        <fullName evidence="7">Leucine-rich repeat serine/threonine-protein kinase 2-like</fullName>
    </submittedName>
</protein>
<dbReference type="Pfam" id="PF23748">
    <property type="entry name" value="Beta-prop_LRRK2"/>
    <property type="match status" value="1"/>
</dbReference>
<dbReference type="InterPro" id="IPR036770">
    <property type="entry name" value="Ankyrin_rpt-contain_sf"/>
</dbReference>
<dbReference type="SMART" id="SM00220">
    <property type="entry name" value="S_TKc"/>
    <property type="match status" value="1"/>
</dbReference>
<dbReference type="SUPFAM" id="SSF56112">
    <property type="entry name" value="Protein kinase-like (PK-like)"/>
    <property type="match status" value="1"/>
</dbReference>
<dbReference type="SMART" id="SM00369">
    <property type="entry name" value="LRR_TYP"/>
    <property type="match status" value="6"/>
</dbReference>
<dbReference type="Gene3D" id="1.10.510.10">
    <property type="entry name" value="Transferase(Phosphotransferase) domain 1"/>
    <property type="match status" value="1"/>
</dbReference>
<dbReference type="Gene3D" id="3.80.10.10">
    <property type="entry name" value="Ribonuclease Inhibitor"/>
    <property type="match status" value="3"/>
</dbReference>
<evidence type="ECO:0000256" key="1">
    <source>
        <dbReference type="ARBA" id="ARBA00022614"/>
    </source>
</evidence>
<dbReference type="InterPro" id="IPR003591">
    <property type="entry name" value="Leu-rich_rpt_typical-subtyp"/>
</dbReference>
<dbReference type="InterPro" id="IPR008271">
    <property type="entry name" value="Ser/Thr_kinase_AS"/>
</dbReference>
<keyword evidence="7" id="KW-0808">Transferase</keyword>
<dbReference type="GO" id="GO:0005524">
    <property type="term" value="F:ATP binding"/>
    <property type="evidence" value="ECO:0007669"/>
    <property type="project" value="UniProtKB-UniRule"/>
</dbReference>
<proteinExistence type="predicted"/>
<keyword evidence="2" id="KW-0677">Repeat</keyword>
<evidence type="ECO:0000259" key="6">
    <source>
        <dbReference type="PROSITE" id="PS50011"/>
    </source>
</evidence>
<dbReference type="InterPro" id="IPR017441">
    <property type="entry name" value="Protein_kinase_ATP_BS"/>
</dbReference>
<keyword evidence="1" id="KW-0433">Leucine-rich repeat</keyword>
<dbReference type="SUPFAM" id="SSF52058">
    <property type="entry name" value="L domain-like"/>
    <property type="match status" value="1"/>
</dbReference>